<keyword evidence="4" id="KW-0378">Hydrolase</keyword>
<keyword evidence="6" id="KW-0443">Lipid metabolism</keyword>
<evidence type="ECO:0000256" key="5">
    <source>
        <dbReference type="ARBA" id="ARBA00022963"/>
    </source>
</evidence>
<dbReference type="CDD" id="cd09116">
    <property type="entry name" value="PLDc_Nuc_like"/>
    <property type="match status" value="1"/>
</dbReference>
<dbReference type="EC" id="3.1.4.4" evidence="3"/>
<sequence length="462" mass="51753">MYRLTWIFLLCLIVITGCKNSSKRLSDLSQDEFIQGYFNHRETGTETYLDPYRKIERGGDNLEGIIIESITAANSTVDLAVQELNLPLIALALVKSHRSGVKVRVILDNNYSRALSSLKPQEIKQLNQRDRLKYDEFISLVDRDNNGRLSTSEKNNWDALVILHNAGIPMIDDTADGSKGSGLMHHKFVVIDRQTVVTGSSNFTLSGIHGDFSNLDSRGNVNHLLRINNREVADLFVEEFNYMWGSAEAGGINSKFGLAKPSRSPESIIGNNTKFTVQFSPISPTKDWHLSSNGLIAKVINNANNSIDLALFVFSDGLIAKKLQQKQKEGVSISGVFDSGFAFRYYSEVLDLLGISLYYRCQAEADNNPWTKPLKNIGVANIARGDKLHHKFALIDKQTIISGSQNWSQAANHQNDEATIVINNLTLAQHFDREYQRLSQSAFWGLPDKIKTKAQQQQQDCQ</sequence>
<name>A0A964BSY1_9CYAN</name>
<dbReference type="InterPro" id="IPR001736">
    <property type="entry name" value="PLipase_D/transphosphatidylase"/>
</dbReference>
<feature type="domain" description="PLD phosphodiesterase" evidence="7">
    <location>
        <begin position="384"/>
        <end position="411"/>
    </location>
</feature>
<reference evidence="8" key="1">
    <citation type="journal article" date="2021" name="Antonie Van Leeuwenhoek">
        <title>Draft genome and description of Waterburya agarophytonicola gen. nov. sp. nov. (Pleurocapsales, Cyanobacteria): a seaweed symbiont.</title>
        <authorList>
            <person name="Bonthond G."/>
            <person name="Shalygin S."/>
            <person name="Bayer T."/>
            <person name="Weinberger F."/>
        </authorList>
    </citation>
    <scope>NUCLEOTIDE SEQUENCE</scope>
    <source>
        <strain evidence="8">KI4</strain>
    </source>
</reference>
<gene>
    <name evidence="8" type="ORF">I4641_13285</name>
</gene>
<dbReference type="PROSITE" id="PS51257">
    <property type="entry name" value="PROKAR_LIPOPROTEIN"/>
    <property type="match status" value="1"/>
</dbReference>
<protein>
    <recommendedName>
        <fullName evidence="3">phospholipase D</fullName>
        <ecNumber evidence="3">3.1.4.4</ecNumber>
    </recommendedName>
</protein>
<dbReference type="PANTHER" id="PTHR43856:SF1">
    <property type="entry name" value="MITOCHONDRIAL CARDIOLIPIN HYDROLASE"/>
    <property type="match status" value="1"/>
</dbReference>
<dbReference type="GO" id="GO:0004630">
    <property type="term" value="F:phospholipase D activity"/>
    <property type="evidence" value="ECO:0007669"/>
    <property type="project" value="UniProtKB-EC"/>
</dbReference>
<dbReference type="AlphaFoldDB" id="A0A964BSY1"/>
<comment type="catalytic activity">
    <reaction evidence="1">
        <text>a 1,2-diacyl-sn-glycero-3-phosphocholine + H2O = a 1,2-diacyl-sn-glycero-3-phosphate + choline + H(+)</text>
        <dbReference type="Rhea" id="RHEA:14445"/>
        <dbReference type="ChEBI" id="CHEBI:15354"/>
        <dbReference type="ChEBI" id="CHEBI:15377"/>
        <dbReference type="ChEBI" id="CHEBI:15378"/>
        <dbReference type="ChEBI" id="CHEBI:57643"/>
        <dbReference type="ChEBI" id="CHEBI:58608"/>
        <dbReference type="EC" id="3.1.4.4"/>
    </reaction>
</comment>
<comment type="caution">
    <text evidence="8">The sequence shown here is derived from an EMBL/GenBank/DDBJ whole genome shotgun (WGS) entry which is preliminary data.</text>
</comment>
<accession>A0A964BSY1</accession>
<dbReference type="GO" id="GO:0016042">
    <property type="term" value="P:lipid catabolic process"/>
    <property type="evidence" value="ECO:0007669"/>
    <property type="project" value="UniProtKB-KW"/>
</dbReference>
<dbReference type="SUPFAM" id="SSF56024">
    <property type="entry name" value="Phospholipase D/nuclease"/>
    <property type="match status" value="2"/>
</dbReference>
<evidence type="ECO:0000259" key="7">
    <source>
        <dbReference type="PROSITE" id="PS50035"/>
    </source>
</evidence>
<evidence type="ECO:0000313" key="8">
    <source>
        <dbReference type="EMBL" id="MCC0177953.1"/>
    </source>
</evidence>
<dbReference type="InterPro" id="IPR025202">
    <property type="entry name" value="PLD-like_dom"/>
</dbReference>
<evidence type="ECO:0000313" key="9">
    <source>
        <dbReference type="Proteomes" id="UP000729733"/>
    </source>
</evidence>
<dbReference type="PANTHER" id="PTHR43856">
    <property type="entry name" value="CARDIOLIPIN HYDROLASE"/>
    <property type="match status" value="1"/>
</dbReference>
<dbReference type="Proteomes" id="UP000729733">
    <property type="component" value="Unassembled WGS sequence"/>
</dbReference>
<evidence type="ECO:0000256" key="3">
    <source>
        <dbReference type="ARBA" id="ARBA00012027"/>
    </source>
</evidence>
<dbReference type="GO" id="GO:0016891">
    <property type="term" value="F:RNA endonuclease activity producing 5'-phosphomonoesters, hydrolytic mechanism"/>
    <property type="evidence" value="ECO:0007669"/>
    <property type="project" value="TreeGrafter"/>
</dbReference>
<dbReference type="Gene3D" id="3.30.870.10">
    <property type="entry name" value="Endonuclease Chain A"/>
    <property type="match status" value="2"/>
</dbReference>
<comment type="similarity">
    <text evidence="2">Belongs to the phospholipase D family.</text>
</comment>
<dbReference type="CDD" id="cd09173">
    <property type="entry name" value="PLDc_Nuc_like_unchar1_2"/>
    <property type="match status" value="1"/>
</dbReference>
<dbReference type="PROSITE" id="PS50035">
    <property type="entry name" value="PLD"/>
    <property type="match status" value="2"/>
</dbReference>
<dbReference type="EMBL" id="JADWDC010000032">
    <property type="protein sequence ID" value="MCC0177953.1"/>
    <property type="molecule type" value="Genomic_DNA"/>
</dbReference>
<feature type="domain" description="PLD phosphodiesterase" evidence="7">
    <location>
        <begin position="180"/>
        <end position="207"/>
    </location>
</feature>
<dbReference type="SMART" id="SM00155">
    <property type="entry name" value="PLDc"/>
    <property type="match status" value="2"/>
</dbReference>
<organism evidence="8 9">
    <name type="scientific">Waterburya agarophytonicola KI4</name>
    <dbReference type="NCBI Taxonomy" id="2874699"/>
    <lineage>
        <taxon>Bacteria</taxon>
        <taxon>Bacillati</taxon>
        <taxon>Cyanobacteriota</taxon>
        <taxon>Cyanophyceae</taxon>
        <taxon>Pleurocapsales</taxon>
        <taxon>Hyellaceae</taxon>
        <taxon>Waterburya</taxon>
        <taxon>Waterburya agarophytonicola</taxon>
    </lineage>
</organism>
<evidence type="ECO:0000256" key="6">
    <source>
        <dbReference type="ARBA" id="ARBA00023098"/>
    </source>
</evidence>
<keyword evidence="9" id="KW-1185">Reference proteome</keyword>
<keyword evidence="5" id="KW-0442">Lipid degradation</keyword>
<dbReference type="InterPro" id="IPR051406">
    <property type="entry name" value="PLD_domain"/>
</dbReference>
<evidence type="ECO:0000256" key="2">
    <source>
        <dbReference type="ARBA" id="ARBA00008664"/>
    </source>
</evidence>
<proteinExistence type="inferred from homology"/>
<dbReference type="GO" id="GO:0006793">
    <property type="term" value="P:phosphorus metabolic process"/>
    <property type="evidence" value="ECO:0007669"/>
    <property type="project" value="UniProtKB-ARBA"/>
</dbReference>
<evidence type="ECO:0000256" key="4">
    <source>
        <dbReference type="ARBA" id="ARBA00022801"/>
    </source>
</evidence>
<dbReference type="Pfam" id="PF13091">
    <property type="entry name" value="PLDc_2"/>
    <property type="match status" value="2"/>
</dbReference>
<evidence type="ECO:0000256" key="1">
    <source>
        <dbReference type="ARBA" id="ARBA00000798"/>
    </source>
</evidence>